<evidence type="ECO:0000256" key="6">
    <source>
        <dbReference type="ARBA" id="ARBA00022842"/>
    </source>
</evidence>
<organism evidence="12 13">
    <name type="scientific">Punica granatum</name>
    <name type="common">Pomegranate</name>
    <dbReference type="NCBI Taxonomy" id="22663"/>
    <lineage>
        <taxon>Eukaryota</taxon>
        <taxon>Viridiplantae</taxon>
        <taxon>Streptophyta</taxon>
        <taxon>Embryophyta</taxon>
        <taxon>Tracheophyta</taxon>
        <taxon>Spermatophyta</taxon>
        <taxon>Magnoliopsida</taxon>
        <taxon>eudicotyledons</taxon>
        <taxon>Gunneridae</taxon>
        <taxon>Pentapetalae</taxon>
        <taxon>rosids</taxon>
        <taxon>malvids</taxon>
        <taxon>Myrtales</taxon>
        <taxon>Lythraceae</taxon>
        <taxon>Punica</taxon>
    </lineage>
</organism>
<feature type="domain" description="PPM-type phosphatase" evidence="11">
    <location>
        <begin position="103"/>
        <end position="390"/>
    </location>
</feature>
<sequence length="398" mass="43477">MESESRRRRVARKMMEHGDSMLSECTLQLRSRQFTKMWKRDADEHPAAPREHSADDSTEKLVDGACADDAGTPGAEREETGIREQEVGVKEEENERRESTCVSHGSISVMGRQRVMEDAVMVVPEAVTWGLSSYDFFAVYDGHGGSSVADLCRDRMHKLLSRETEECSPDRGGGGLVDWSKVMAACFQKMDEEVRLSGGDSQDIASVTEVDGRSSPEATVGCTAVVAVVGKEEIVVANCGDSRAVLCRGDDAVPLSRDHKPDRPDERNRIEAAGGSVINWNGSRVLGVLATSRSIGDRYLEPYVISVPEVTVNKRTEVDNFLVIASDGLWDVVSSEVACLVVKRCLEGRIRWRSERECSCNRAADGAAMLIELAIARGSKDNISVIVVDLKKSSSSSS</sequence>
<dbReference type="Proteomes" id="UP000515151">
    <property type="component" value="Chromosome 4"/>
</dbReference>
<dbReference type="EC" id="3.1.3.16" evidence="3"/>
<dbReference type="FunFam" id="3.60.40.10:FF:000041">
    <property type="entry name" value="Protein phosphatase 2C 51"/>
    <property type="match status" value="1"/>
</dbReference>
<dbReference type="GO" id="GO:0046872">
    <property type="term" value="F:metal ion binding"/>
    <property type="evidence" value="ECO:0007669"/>
    <property type="project" value="UniProtKB-KW"/>
</dbReference>
<dbReference type="SUPFAM" id="SSF81606">
    <property type="entry name" value="PP2C-like"/>
    <property type="match status" value="1"/>
</dbReference>
<evidence type="ECO:0000256" key="4">
    <source>
        <dbReference type="ARBA" id="ARBA00022723"/>
    </source>
</evidence>
<name>A0A6P8CZN2_PUNGR</name>
<keyword evidence="8" id="KW-0464">Manganese</keyword>
<evidence type="ECO:0000256" key="1">
    <source>
        <dbReference type="ARBA" id="ARBA00001936"/>
    </source>
</evidence>
<dbReference type="InterPro" id="IPR000222">
    <property type="entry name" value="PP2C_BS"/>
</dbReference>
<feature type="compositionally biased region" description="Basic and acidic residues" evidence="10">
    <location>
        <begin position="38"/>
        <end position="62"/>
    </location>
</feature>
<evidence type="ECO:0000313" key="12">
    <source>
        <dbReference type="Proteomes" id="UP000515151"/>
    </source>
</evidence>
<gene>
    <name evidence="13" type="primary">LOC116202781</name>
</gene>
<comment type="similarity">
    <text evidence="9">Belongs to the PP2C family.</text>
</comment>
<evidence type="ECO:0000256" key="8">
    <source>
        <dbReference type="ARBA" id="ARBA00023211"/>
    </source>
</evidence>
<feature type="region of interest" description="Disordered" evidence="10">
    <location>
        <begin position="38"/>
        <end position="103"/>
    </location>
</feature>
<comment type="cofactor">
    <cofactor evidence="1">
        <name>Mn(2+)</name>
        <dbReference type="ChEBI" id="CHEBI:29035"/>
    </cofactor>
</comment>
<dbReference type="GeneID" id="116202781"/>
<dbReference type="PROSITE" id="PS51746">
    <property type="entry name" value="PPM_2"/>
    <property type="match status" value="1"/>
</dbReference>
<dbReference type="InterPro" id="IPR036457">
    <property type="entry name" value="PPM-type-like_dom_sf"/>
</dbReference>
<evidence type="ECO:0000256" key="2">
    <source>
        <dbReference type="ARBA" id="ARBA00001946"/>
    </source>
</evidence>
<dbReference type="Gene3D" id="3.60.40.10">
    <property type="entry name" value="PPM-type phosphatase domain"/>
    <property type="match status" value="1"/>
</dbReference>
<dbReference type="InterPro" id="IPR001932">
    <property type="entry name" value="PPM-type_phosphatase-like_dom"/>
</dbReference>
<proteinExistence type="inferred from homology"/>
<dbReference type="OrthoDB" id="10264738at2759"/>
<dbReference type="SMART" id="SM00331">
    <property type="entry name" value="PP2C_SIG"/>
    <property type="match status" value="1"/>
</dbReference>
<protein>
    <recommendedName>
        <fullName evidence="3">protein-serine/threonine phosphatase</fullName>
        <ecNumber evidence="3">3.1.3.16</ecNumber>
    </recommendedName>
</protein>
<dbReference type="Pfam" id="PF00481">
    <property type="entry name" value="PP2C"/>
    <property type="match status" value="1"/>
</dbReference>
<reference evidence="13" key="2">
    <citation type="submission" date="2025-08" db="UniProtKB">
        <authorList>
            <consortium name="RefSeq"/>
        </authorList>
    </citation>
    <scope>IDENTIFICATION</scope>
    <source>
        <tissue evidence="13">Leaf</tissue>
    </source>
</reference>
<dbReference type="CDD" id="cd00143">
    <property type="entry name" value="PP2Cc"/>
    <property type="match status" value="1"/>
</dbReference>
<keyword evidence="4" id="KW-0479">Metal-binding</keyword>
<dbReference type="GO" id="GO:0004722">
    <property type="term" value="F:protein serine/threonine phosphatase activity"/>
    <property type="evidence" value="ECO:0007669"/>
    <property type="project" value="UniProtKB-EC"/>
</dbReference>
<keyword evidence="7 9" id="KW-0904">Protein phosphatase</keyword>
<evidence type="ECO:0000259" key="11">
    <source>
        <dbReference type="PROSITE" id="PS51746"/>
    </source>
</evidence>
<comment type="cofactor">
    <cofactor evidence="2">
        <name>Mg(2+)</name>
        <dbReference type="ChEBI" id="CHEBI:18420"/>
    </cofactor>
</comment>
<keyword evidence="6" id="KW-0460">Magnesium</keyword>
<reference evidence="12" key="1">
    <citation type="journal article" date="2020" name="Plant Biotechnol. J.">
        <title>The pomegranate (Punica granatum L.) draft genome dissects genetic divergence between soft- and hard-seeded cultivars.</title>
        <authorList>
            <person name="Luo X."/>
            <person name="Li H."/>
            <person name="Wu Z."/>
            <person name="Yao W."/>
            <person name="Zhao P."/>
            <person name="Cao D."/>
            <person name="Yu H."/>
            <person name="Li K."/>
            <person name="Poudel K."/>
            <person name="Zhao D."/>
            <person name="Zhang F."/>
            <person name="Xia X."/>
            <person name="Chen L."/>
            <person name="Wang Q."/>
            <person name="Jing D."/>
            <person name="Cao S."/>
        </authorList>
    </citation>
    <scope>NUCLEOTIDE SEQUENCE [LARGE SCALE GENOMIC DNA]</scope>
    <source>
        <strain evidence="12">cv. Tunisia</strain>
    </source>
</reference>
<evidence type="ECO:0000256" key="9">
    <source>
        <dbReference type="RuleBase" id="RU003465"/>
    </source>
</evidence>
<evidence type="ECO:0000256" key="7">
    <source>
        <dbReference type="ARBA" id="ARBA00022912"/>
    </source>
</evidence>
<evidence type="ECO:0000313" key="13">
    <source>
        <dbReference type="RefSeq" id="XP_031390257.1"/>
    </source>
</evidence>
<evidence type="ECO:0000256" key="10">
    <source>
        <dbReference type="SAM" id="MobiDB-lite"/>
    </source>
</evidence>
<evidence type="ECO:0000256" key="5">
    <source>
        <dbReference type="ARBA" id="ARBA00022801"/>
    </source>
</evidence>
<dbReference type="RefSeq" id="XP_031390257.1">
    <property type="nucleotide sequence ID" value="XM_031534397.1"/>
</dbReference>
<evidence type="ECO:0000256" key="3">
    <source>
        <dbReference type="ARBA" id="ARBA00013081"/>
    </source>
</evidence>
<dbReference type="SMART" id="SM00332">
    <property type="entry name" value="PP2Cc"/>
    <property type="match status" value="1"/>
</dbReference>
<dbReference type="AlphaFoldDB" id="A0A6P8CZN2"/>
<dbReference type="PANTHER" id="PTHR47992">
    <property type="entry name" value="PROTEIN PHOSPHATASE"/>
    <property type="match status" value="1"/>
</dbReference>
<dbReference type="InterPro" id="IPR015655">
    <property type="entry name" value="PP2C"/>
</dbReference>
<keyword evidence="5 9" id="KW-0378">Hydrolase</keyword>
<dbReference type="PROSITE" id="PS01032">
    <property type="entry name" value="PPM_1"/>
    <property type="match status" value="1"/>
</dbReference>
<keyword evidence="12" id="KW-1185">Reference proteome</keyword>
<feature type="compositionally biased region" description="Basic and acidic residues" evidence="10">
    <location>
        <begin position="75"/>
        <end position="99"/>
    </location>
</feature>
<accession>A0A6P8CZN2</accession>